<dbReference type="GO" id="GO:0009279">
    <property type="term" value="C:cell outer membrane"/>
    <property type="evidence" value="ECO:0007669"/>
    <property type="project" value="TreeGrafter"/>
</dbReference>
<dbReference type="PANTHER" id="PTHR30189">
    <property type="entry name" value="LPS-ASSEMBLY PROTEIN"/>
    <property type="match status" value="1"/>
</dbReference>
<dbReference type="PANTHER" id="PTHR30189:SF1">
    <property type="entry name" value="LPS-ASSEMBLY PROTEIN LPTD"/>
    <property type="match status" value="1"/>
</dbReference>
<proteinExistence type="predicted"/>
<keyword evidence="1" id="KW-0998">Cell outer membrane</keyword>
<name>A0A968GCP0_9SPIO</name>
<evidence type="ECO:0000256" key="1">
    <source>
        <dbReference type="ARBA" id="ARBA00023237"/>
    </source>
</evidence>
<evidence type="ECO:0000313" key="4">
    <source>
        <dbReference type="Proteomes" id="UP000711995"/>
    </source>
</evidence>
<comment type="caution">
    <text evidence="3">The sequence shown here is derived from an EMBL/GenBank/DDBJ whole genome shotgun (WGS) entry which is preliminary data.</text>
</comment>
<feature type="domain" description="Organic solvent tolerance-like N-terminal" evidence="2">
    <location>
        <begin position="28"/>
        <end position="189"/>
    </location>
</feature>
<organism evidence="3 4">
    <name type="scientific">Entomospira entomophila</name>
    <dbReference type="NCBI Taxonomy" id="2719988"/>
    <lineage>
        <taxon>Bacteria</taxon>
        <taxon>Pseudomonadati</taxon>
        <taxon>Spirochaetota</taxon>
        <taxon>Spirochaetia</taxon>
        <taxon>Spirochaetales</taxon>
        <taxon>Spirochaetaceae</taxon>
        <taxon>Entomospira</taxon>
    </lineage>
</organism>
<keyword evidence="4" id="KW-1185">Reference proteome</keyword>
<dbReference type="InterPro" id="IPR050218">
    <property type="entry name" value="LptD"/>
</dbReference>
<dbReference type="EMBL" id="JAATLJ010000001">
    <property type="protein sequence ID" value="NIZ40024.1"/>
    <property type="molecule type" value="Genomic_DNA"/>
</dbReference>
<accession>A0A968GCP0</accession>
<dbReference type="Proteomes" id="UP000711995">
    <property type="component" value="Unassembled WGS sequence"/>
</dbReference>
<evidence type="ECO:0000313" key="3">
    <source>
        <dbReference type="EMBL" id="NIZ40024.1"/>
    </source>
</evidence>
<dbReference type="Pfam" id="PF03968">
    <property type="entry name" value="LptD_N"/>
    <property type="match status" value="1"/>
</dbReference>
<protein>
    <submittedName>
        <fullName evidence="3">LPS export ABC transporter periplasmic protein LptC</fullName>
    </submittedName>
</protein>
<dbReference type="InterPro" id="IPR005653">
    <property type="entry name" value="OstA-like_N"/>
</dbReference>
<evidence type="ECO:0000259" key="2">
    <source>
        <dbReference type="Pfam" id="PF03968"/>
    </source>
</evidence>
<dbReference type="GO" id="GO:1990351">
    <property type="term" value="C:transporter complex"/>
    <property type="evidence" value="ECO:0007669"/>
    <property type="project" value="TreeGrafter"/>
</dbReference>
<dbReference type="RefSeq" id="WP_167699633.1">
    <property type="nucleotide sequence ID" value="NZ_CP118174.1"/>
</dbReference>
<sequence length="208" mass="24447">MKQQNLYLFLFFILILPLWSREEITFYAKKMEVSHGGDHLTLQGEVLLRMDSFTLYAQSVQIQGKNQRTLQAQTDVKILRNTNEAQELHAQNLHYSEISRELHAWGDVLFHDDTESITIQASSLRFHESNETWRFEGDVNLQGEDFHTQSFIAIYYEKTKQLELHGQVRLVYQEQLFEAEQILFNVETKNLTMEHIHRGTINTARTSS</sequence>
<keyword evidence="1" id="KW-0472">Membrane</keyword>
<dbReference type="Gene3D" id="2.60.450.10">
    <property type="entry name" value="Lipopolysaccharide (LPS) transport protein A like domain"/>
    <property type="match status" value="1"/>
</dbReference>
<dbReference type="AlphaFoldDB" id="A0A968GCP0"/>
<gene>
    <name evidence="3" type="ORF">HCT14_00615</name>
</gene>
<reference evidence="3 4" key="1">
    <citation type="submission" date="2020-03" db="EMBL/GenBank/DDBJ databases">
        <title>Spirochaetal bacteria isolated from arthropods constitute a novel genus Entomospira genus novum within the order Spirochaetales.</title>
        <authorList>
            <person name="Grana-Miraglia L."/>
            <person name="Sikutova S."/>
            <person name="Fingerle V."/>
            <person name="Sing A."/>
            <person name="Castillo-Ramirez S."/>
            <person name="Margos G."/>
            <person name="Rudolf I."/>
        </authorList>
    </citation>
    <scope>NUCLEOTIDE SEQUENCE [LARGE SCALE GENOMIC DNA]</scope>
    <source>
        <strain evidence="3 4">BR193</strain>
    </source>
</reference>